<feature type="domain" description="Acyl-CoA dehydrogenase/oxidase N-terminal" evidence="9">
    <location>
        <begin position="6"/>
        <end position="126"/>
    </location>
</feature>
<protein>
    <submittedName>
        <fullName evidence="10">Acyl-CoA dehydrogenase</fullName>
    </submittedName>
</protein>
<reference evidence="11" key="1">
    <citation type="submission" date="2016-03" db="EMBL/GenBank/DDBJ databases">
        <authorList>
            <person name="Ma C."/>
            <person name="Zhou S."/>
            <person name="Yang G."/>
        </authorList>
    </citation>
    <scope>NUCLEOTIDE SEQUENCE [LARGE SCALE GENOMIC DNA]</scope>
    <source>
        <strain evidence="11">SgZ-1</strain>
    </source>
</reference>
<dbReference type="InterPro" id="IPR046373">
    <property type="entry name" value="Acyl-CoA_Oxase/DH_mid-dom_sf"/>
</dbReference>
<accession>A0A127K4M8</accession>
<dbReference type="Gene3D" id="2.40.110.10">
    <property type="entry name" value="Butyryl-CoA Dehydrogenase, subunit A, domain 2"/>
    <property type="match status" value="1"/>
</dbReference>
<dbReference type="RefSeq" id="WP_048705015.1">
    <property type="nucleotide sequence ID" value="NZ_CP014646.1"/>
</dbReference>
<dbReference type="STRING" id="1134435.AC731_008130"/>
<dbReference type="Pfam" id="PF00441">
    <property type="entry name" value="Acyl-CoA_dh_1"/>
    <property type="match status" value="1"/>
</dbReference>
<evidence type="ECO:0000256" key="1">
    <source>
        <dbReference type="ARBA" id="ARBA00001974"/>
    </source>
</evidence>
<dbReference type="SUPFAM" id="SSF47203">
    <property type="entry name" value="Acyl-CoA dehydrogenase C-terminal domain-like"/>
    <property type="match status" value="1"/>
</dbReference>
<dbReference type="Pfam" id="PF02770">
    <property type="entry name" value="Acyl-CoA_dh_M"/>
    <property type="match status" value="1"/>
</dbReference>
<dbReference type="InterPro" id="IPR052161">
    <property type="entry name" value="Mycobact_Acyl-CoA_DH"/>
</dbReference>
<feature type="domain" description="Acyl-CoA oxidase/dehydrogenase middle" evidence="8">
    <location>
        <begin position="130"/>
        <end position="224"/>
    </location>
</feature>
<dbReference type="InterPro" id="IPR037069">
    <property type="entry name" value="AcylCoA_DH/ox_N_sf"/>
</dbReference>
<dbReference type="InterPro" id="IPR036250">
    <property type="entry name" value="AcylCo_DH-like_C"/>
</dbReference>
<keyword evidence="11" id="KW-1185">Reference proteome</keyword>
<comment type="similarity">
    <text evidence="2 6">Belongs to the acyl-CoA dehydrogenase family.</text>
</comment>
<evidence type="ECO:0000256" key="3">
    <source>
        <dbReference type="ARBA" id="ARBA00022630"/>
    </source>
</evidence>
<dbReference type="GO" id="GO:0050660">
    <property type="term" value="F:flavin adenine dinucleotide binding"/>
    <property type="evidence" value="ECO:0007669"/>
    <property type="project" value="InterPro"/>
</dbReference>
<evidence type="ECO:0000313" key="11">
    <source>
        <dbReference type="Proteomes" id="UP000036902"/>
    </source>
</evidence>
<dbReference type="PANTHER" id="PTHR43292">
    <property type="entry name" value="ACYL-COA DEHYDROGENASE"/>
    <property type="match status" value="1"/>
</dbReference>
<dbReference type="KEGG" id="thu:AC731_008130"/>
<evidence type="ECO:0000256" key="2">
    <source>
        <dbReference type="ARBA" id="ARBA00009347"/>
    </source>
</evidence>
<feature type="domain" description="Acyl-CoA dehydrogenase/oxidase C-terminal" evidence="7">
    <location>
        <begin position="238"/>
        <end position="389"/>
    </location>
</feature>
<dbReference type="SUPFAM" id="SSF56645">
    <property type="entry name" value="Acyl-CoA dehydrogenase NM domain-like"/>
    <property type="match status" value="1"/>
</dbReference>
<dbReference type="InterPro" id="IPR009075">
    <property type="entry name" value="AcylCo_DH/oxidase_C"/>
</dbReference>
<comment type="cofactor">
    <cofactor evidence="1 6">
        <name>FAD</name>
        <dbReference type="ChEBI" id="CHEBI:57692"/>
    </cofactor>
</comment>
<dbReference type="AlphaFoldDB" id="A0A127K4M8"/>
<sequence length="409" mass="44661">MDFRDTPEEAAFRAEVRAWLEANGQKRSRPDEVFGEGLDEAARLAAAKAWQAKKAAAGYAAITWPKAAGGRGGTAMQQVIYQQEEAAFVVPGMIFEISIGMGLPTVMTWAAPELKARFLRPGLAGEEIWCQLFSEPGAGSDTGGVRTRAVREGDEWVVNGQKVWTSGAHFCDYGILLTRTDWDKPKQEGLTMFIVDMKAPGVEVRPIHQMSGDSEFNEVFFTDVRIPDAYRLGPECGGWKVMLSTLMQERLSVGGNLPTDLHAHLIALARKCAWDARPAIEDDRVRARIADAYLQQKGVELVIARGLTAISKGKAPGPEMSITKLVAAKAMQDIAAFALELAGPEGLIGYEALGGDWRYMQRLWLGAPGARIAGGTDEILKNVIAERVLGLPGEIRTDRKVPFRELEHG</sequence>
<gene>
    <name evidence="10" type="ORF">AC731_008130</name>
</gene>
<dbReference type="GO" id="GO:0016627">
    <property type="term" value="F:oxidoreductase activity, acting on the CH-CH group of donors"/>
    <property type="evidence" value="ECO:0007669"/>
    <property type="project" value="InterPro"/>
</dbReference>
<dbReference type="InterPro" id="IPR013786">
    <property type="entry name" value="AcylCoA_DH/ox_N"/>
</dbReference>
<evidence type="ECO:0000259" key="7">
    <source>
        <dbReference type="Pfam" id="PF00441"/>
    </source>
</evidence>
<dbReference type="GO" id="GO:0005886">
    <property type="term" value="C:plasma membrane"/>
    <property type="evidence" value="ECO:0007669"/>
    <property type="project" value="TreeGrafter"/>
</dbReference>
<dbReference type="FunFam" id="2.40.110.10:FF:000011">
    <property type="entry name" value="Acyl-CoA dehydrogenase FadE34"/>
    <property type="match status" value="1"/>
</dbReference>
<dbReference type="Proteomes" id="UP000036902">
    <property type="component" value="Chromosome"/>
</dbReference>
<keyword evidence="5 6" id="KW-0560">Oxidoreductase</keyword>
<dbReference type="Pfam" id="PF02771">
    <property type="entry name" value="Acyl-CoA_dh_N"/>
    <property type="match status" value="1"/>
</dbReference>
<evidence type="ECO:0000256" key="5">
    <source>
        <dbReference type="ARBA" id="ARBA00023002"/>
    </source>
</evidence>
<dbReference type="Gene3D" id="1.10.540.10">
    <property type="entry name" value="Acyl-CoA dehydrogenase/oxidase, N-terminal domain"/>
    <property type="match status" value="1"/>
</dbReference>
<dbReference type="InterPro" id="IPR009100">
    <property type="entry name" value="AcylCoA_DH/oxidase_NM_dom_sf"/>
</dbReference>
<name>A0A127K4M8_9RHOO</name>
<evidence type="ECO:0000256" key="4">
    <source>
        <dbReference type="ARBA" id="ARBA00022827"/>
    </source>
</evidence>
<evidence type="ECO:0000256" key="6">
    <source>
        <dbReference type="RuleBase" id="RU362125"/>
    </source>
</evidence>
<dbReference type="InterPro" id="IPR006091">
    <property type="entry name" value="Acyl-CoA_Oxase/DH_mid-dom"/>
</dbReference>
<keyword evidence="4 6" id="KW-0274">FAD</keyword>
<evidence type="ECO:0000313" key="10">
    <source>
        <dbReference type="EMBL" id="AMO36912.1"/>
    </source>
</evidence>
<dbReference type="EMBL" id="CP014646">
    <property type="protein sequence ID" value="AMO36912.1"/>
    <property type="molecule type" value="Genomic_DNA"/>
</dbReference>
<keyword evidence="3 6" id="KW-0285">Flavoprotein</keyword>
<organism evidence="10 11">
    <name type="scientific">Thauera humireducens</name>
    <dbReference type="NCBI Taxonomy" id="1134435"/>
    <lineage>
        <taxon>Bacteria</taxon>
        <taxon>Pseudomonadati</taxon>
        <taxon>Pseudomonadota</taxon>
        <taxon>Betaproteobacteria</taxon>
        <taxon>Rhodocyclales</taxon>
        <taxon>Zoogloeaceae</taxon>
        <taxon>Thauera</taxon>
    </lineage>
</organism>
<dbReference type="PANTHER" id="PTHR43292:SF4">
    <property type="entry name" value="ACYL-COA DEHYDROGENASE FADE34"/>
    <property type="match status" value="1"/>
</dbReference>
<proteinExistence type="inferred from homology"/>
<evidence type="ECO:0000259" key="9">
    <source>
        <dbReference type="Pfam" id="PF02771"/>
    </source>
</evidence>
<evidence type="ECO:0000259" key="8">
    <source>
        <dbReference type="Pfam" id="PF02770"/>
    </source>
</evidence>
<dbReference type="Gene3D" id="1.20.140.10">
    <property type="entry name" value="Butyryl-CoA Dehydrogenase, subunit A, domain 3"/>
    <property type="match status" value="1"/>
</dbReference>